<dbReference type="KEGG" id="smu:SMU_153"/>
<dbReference type="Proteomes" id="UP000002512">
    <property type="component" value="Chromosome"/>
</dbReference>
<dbReference type="STRING" id="210007.SMU_153"/>
<evidence type="ECO:0000313" key="2">
    <source>
        <dbReference type="Proteomes" id="UP000002512"/>
    </source>
</evidence>
<dbReference type="EMBL" id="AE014133">
    <property type="protein sequence ID" value="AAN57929.1"/>
    <property type="molecule type" value="Genomic_DNA"/>
</dbReference>
<dbReference type="HOGENOM" id="CLU_3384079_0_0_9"/>
<keyword evidence="2" id="KW-1185">Reference proteome</keyword>
<gene>
    <name evidence="1" type="ordered locus">SMU_153</name>
</gene>
<reference evidence="1 2" key="1">
    <citation type="journal article" date="2002" name="Proc. Natl. Acad. Sci. U.S.A.">
        <title>Genome sequence of Streptococcus mutans UA159, a cariogenic dental pathogen.</title>
        <authorList>
            <person name="Ajdic D."/>
            <person name="McShan W.M."/>
            <person name="McLaughlin R.E."/>
            <person name="Savic G."/>
            <person name="Chang J."/>
            <person name="Carson M.B."/>
            <person name="Primeaux C."/>
            <person name="Tian R."/>
            <person name="Kenton S."/>
            <person name="Jia H."/>
            <person name="Lin S."/>
            <person name="Qian Y."/>
            <person name="Li S."/>
            <person name="Zhu H."/>
            <person name="Najar F."/>
            <person name="Lai H."/>
            <person name="White J."/>
            <person name="Roe B.A."/>
            <person name="Ferretti J.J."/>
        </authorList>
    </citation>
    <scope>NUCLEOTIDE SEQUENCE [LARGE SCALE GENOMIC DNA]</scope>
    <source>
        <strain evidence="2">ATCC 700610 / UA159</strain>
    </source>
</reference>
<evidence type="ECO:0000313" key="1">
    <source>
        <dbReference type="EMBL" id="AAN57929.1"/>
    </source>
</evidence>
<sequence>MKPEKEKLDTNTLMKVVNKALSLFDRLLIKFGA</sequence>
<dbReference type="AlphaFoldDB" id="Q8DWB4"/>
<name>Q8DWB4_STRMU</name>
<organism evidence="1 2">
    <name type="scientific">Streptococcus mutans serotype c (strain ATCC 700610 / UA159)</name>
    <dbReference type="NCBI Taxonomy" id="210007"/>
    <lineage>
        <taxon>Bacteria</taxon>
        <taxon>Bacillati</taxon>
        <taxon>Bacillota</taxon>
        <taxon>Bacilli</taxon>
        <taxon>Lactobacillales</taxon>
        <taxon>Streptococcaceae</taxon>
        <taxon>Streptococcus</taxon>
    </lineage>
</organism>
<protein>
    <submittedName>
        <fullName evidence="1">Uncharacterized protein</fullName>
    </submittedName>
</protein>
<proteinExistence type="predicted"/>
<accession>Q8DWB4</accession>